<gene>
    <name evidence="3" type="ORF">FJU11_16400</name>
</gene>
<feature type="domain" description="Transglycosylase SLT" evidence="2">
    <location>
        <begin position="38"/>
        <end position="243"/>
    </location>
</feature>
<evidence type="ECO:0000256" key="1">
    <source>
        <dbReference type="SAM" id="SignalP"/>
    </source>
</evidence>
<dbReference type="PANTHER" id="PTHR30163:SF8">
    <property type="entry name" value="LYTIC MUREIN TRANSGLYCOSYLASE"/>
    <property type="match status" value="1"/>
</dbReference>
<dbReference type="InterPro" id="IPR043426">
    <property type="entry name" value="MltB-like"/>
</dbReference>
<dbReference type="NCBIfam" id="TIGR02283">
    <property type="entry name" value="MltB_2"/>
    <property type="match status" value="1"/>
</dbReference>
<dbReference type="AlphaFoldDB" id="A0A506TYK9"/>
<dbReference type="Proteomes" id="UP000320314">
    <property type="component" value="Unassembled WGS sequence"/>
</dbReference>
<dbReference type="Pfam" id="PF13406">
    <property type="entry name" value="SLT_2"/>
    <property type="match status" value="1"/>
</dbReference>
<proteinExistence type="predicted"/>
<keyword evidence="1" id="KW-0732">Signal</keyword>
<reference evidence="3 4" key="1">
    <citation type="submission" date="2019-06" db="EMBL/GenBank/DDBJ databases">
        <authorList>
            <person name="Li M."/>
        </authorList>
    </citation>
    <scope>NUCLEOTIDE SEQUENCE [LARGE SCALE GENOMIC DNA]</scope>
    <source>
        <strain evidence="3 4">BGMRC6574</strain>
    </source>
</reference>
<protein>
    <submittedName>
        <fullName evidence="3">Lytic murein transglycosylase</fullName>
    </submittedName>
</protein>
<dbReference type="CDD" id="cd13399">
    <property type="entry name" value="Slt35-like"/>
    <property type="match status" value="1"/>
</dbReference>
<dbReference type="RefSeq" id="WP_141168159.1">
    <property type="nucleotide sequence ID" value="NZ_VHLH01000038.1"/>
</dbReference>
<evidence type="ECO:0000313" key="3">
    <source>
        <dbReference type="EMBL" id="TPW26071.1"/>
    </source>
</evidence>
<dbReference type="SUPFAM" id="SSF53955">
    <property type="entry name" value="Lysozyme-like"/>
    <property type="match status" value="1"/>
</dbReference>
<dbReference type="Gene3D" id="1.10.8.350">
    <property type="entry name" value="Bacterial muramidase"/>
    <property type="match status" value="1"/>
</dbReference>
<keyword evidence="4" id="KW-1185">Reference proteome</keyword>
<dbReference type="InterPro" id="IPR011970">
    <property type="entry name" value="MltB_2"/>
</dbReference>
<dbReference type="InterPro" id="IPR023346">
    <property type="entry name" value="Lysozyme-like_dom_sf"/>
</dbReference>
<dbReference type="GO" id="GO:0009253">
    <property type="term" value="P:peptidoglycan catabolic process"/>
    <property type="evidence" value="ECO:0007669"/>
    <property type="project" value="TreeGrafter"/>
</dbReference>
<dbReference type="OrthoDB" id="9808544at2"/>
<feature type="chain" id="PRO_5021386926" evidence="1">
    <location>
        <begin position="29"/>
        <end position="276"/>
    </location>
</feature>
<name>A0A506TYK9_9HYPH</name>
<dbReference type="InterPro" id="IPR031304">
    <property type="entry name" value="SLT_2"/>
</dbReference>
<comment type="caution">
    <text evidence="3">The sequence shown here is derived from an EMBL/GenBank/DDBJ whole genome shotgun (WGS) entry which is preliminary data.</text>
</comment>
<dbReference type="GO" id="GO:0008933">
    <property type="term" value="F:peptidoglycan lytic transglycosylase activity"/>
    <property type="evidence" value="ECO:0007669"/>
    <property type="project" value="TreeGrafter"/>
</dbReference>
<evidence type="ECO:0000313" key="4">
    <source>
        <dbReference type="Proteomes" id="UP000320314"/>
    </source>
</evidence>
<accession>A0A506TYK9</accession>
<organism evidence="3 4">
    <name type="scientific">Pararhizobium mangrovi</name>
    <dbReference type="NCBI Taxonomy" id="2590452"/>
    <lineage>
        <taxon>Bacteria</taxon>
        <taxon>Pseudomonadati</taxon>
        <taxon>Pseudomonadota</taxon>
        <taxon>Alphaproteobacteria</taxon>
        <taxon>Hyphomicrobiales</taxon>
        <taxon>Rhizobiaceae</taxon>
        <taxon>Rhizobium/Agrobacterium group</taxon>
        <taxon>Pararhizobium</taxon>
    </lineage>
</organism>
<dbReference type="PANTHER" id="PTHR30163">
    <property type="entry name" value="MEMBRANE-BOUND LYTIC MUREIN TRANSGLYCOSYLASE B"/>
    <property type="match status" value="1"/>
</dbReference>
<sequence length="276" mass="29902">MHRTILQRCLPGLAAAVLVAGFAMPAAAAQCGNTSSGFQRWVQQFRQEAASEGFSPRTLDRAFDGISYRSRTIAADRGQHSFKLSLDAFMKKRGSATIVAKGKRLKRKYASLFSSIESRYGVPPGPLLAIWGMETGFGSFMGNDRAIPALATLAYDCRRSAFFTDQLYAALTLVQRGELAPSEMVSARHGELGQTQFLPTNYVKYAVDGDGNGRRDLIHSTADALASTANYLRAHGWRAGAGYQPGQANFSVLQSWNDASVYQRALAIMGSQIDGG</sequence>
<evidence type="ECO:0000259" key="2">
    <source>
        <dbReference type="Pfam" id="PF13406"/>
    </source>
</evidence>
<dbReference type="EMBL" id="VHLH01000038">
    <property type="protein sequence ID" value="TPW26071.1"/>
    <property type="molecule type" value="Genomic_DNA"/>
</dbReference>
<feature type="signal peptide" evidence="1">
    <location>
        <begin position="1"/>
        <end position="28"/>
    </location>
</feature>